<name>A0A8H7M182_9AGAM</name>
<proteinExistence type="inferred from homology"/>
<evidence type="ECO:0000313" key="4">
    <source>
        <dbReference type="EMBL" id="KAF8714563.1"/>
    </source>
</evidence>
<gene>
    <name evidence="4" type="ORF">RHS03_00344</name>
</gene>
<dbReference type="Proteomes" id="UP000602905">
    <property type="component" value="Unassembled WGS sequence"/>
</dbReference>
<dbReference type="PANTHER" id="PTHR23079:SF55">
    <property type="entry name" value="RNA-DIRECTED RNA POLYMERASE"/>
    <property type="match status" value="1"/>
</dbReference>
<dbReference type="InterPro" id="IPR057596">
    <property type="entry name" value="RDRP_core"/>
</dbReference>
<dbReference type="GO" id="GO:0031380">
    <property type="term" value="C:nuclear RNA-directed RNA polymerase complex"/>
    <property type="evidence" value="ECO:0007669"/>
    <property type="project" value="TreeGrafter"/>
</dbReference>
<dbReference type="EC" id="2.7.7.48" evidence="1"/>
<feature type="compositionally biased region" description="Polar residues" evidence="2">
    <location>
        <begin position="122"/>
        <end position="140"/>
    </location>
</feature>
<keyword evidence="1" id="KW-0694">RNA-binding</keyword>
<feature type="region of interest" description="Disordered" evidence="2">
    <location>
        <begin position="99"/>
        <end position="165"/>
    </location>
</feature>
<accession>A0A8H7M182</accession>
<feature type="non-terminal residue" evidence="4">
    <location>
        <position position="1361"/>
    </location>
</feature>
<dbReference type="OrthoDB" id="6513042at2759"/>
<feature type="compositionally biased region" description="Low complexity" evidence="2">
    <location>
        <begin position="1305"/>
        <end position="1320"/>
    </location>
</feature>
<dbReference type="InterPro" id="IPR007855">
    <property type="entry name" value="RDRP"/>
</dbReference>
<dbReference type="GO" id="GO:0003723">
    <property type="term" value="F:RNA binding"/>
    <property type="evidence" value="ECO:0007669"/>
    <property type="project" value="UniProtKB-KW"/>
</dbReference>
<feature type="compositionally biased region" description="Polar residues" evidence="2">
    <location>
        <begin position="1328"/>
        <end position="1346"/>
    </location>
</feature>
<feature type="region of interest" description="Disordered" evidence="2">
    <location>
        <begin position="1280"/>
        <end position="1349"/>
    </location>
</feature>
<keyword evidence="1" id="KW-0696">RNA-directed RNA polymerase</keyword>
<dbReference type="EMBL" id="JACYCD010000009">
    <property type="protein sequence ID" value="KAF8714563.1"/>
    <property type="molecule type" value="Genomic_DNA"/>
</dbReference>
<dbReference type="GO" id="GO:0030422">
    <property type="term" value="P:siRNA processing"/>
    <property type="evidence" value="ECO:0007669"/>
    <property type="project" value="TreeGrafter"/>
</dbReference>
<evidence type="ECO:0000256" key="2">
    <source>
        <dbReference type="SAM" id="MobiDB-lite"/>
    </source>
</evidence>
<keyword evidence="1" id="KW-0808">Transferase</keyword>
<dbReference type="Pfam" id="PF05183">
    <property type="entry name" value="RdRP"/>
    <property type="match status" value="1"/>
</dbReference>
<comment type="similarity">
    <text evidence="1">Belongs to the RdRP family.</text>
</comment>
<dbReference type="GO" id="GO:0003968">
    <property type="term" value="F:RNA-directed RNA polymerase activity"/>
    <property type="evidence" value="ECO:0007669"/>
    <property type="project" value="UniProtKB-KW"/>
</dbReference>
<organism evidence="4 5">
    <name type="scientific">Rhizoctonia solani</name>
    <dbReference type="NCBI Taxonomy" id="456999"/>
    <lineage>
        <taxon>Eukaryota</taxon>
        <taxon>Fungi</taxon>
        <taxon>Dikarya</taxon>
        <taxon>Basidiomycota</taxon>
        <taxon>Agaricomycotina</taxon>
        <taxon>Agaricomycetes</taxon>
        <taxon>Cantharellales</taxon>
        <taxon>Ceratobasidiaceae</taxon>
        <taxon>Rhizoctonia</taxon>
    </lineage>
</organism>
<protein>
    <recommendedName>
        <fullName evidence="1">RNA-dependent RNA polymerase</fullName>
        <ecNumber evidence="1">2.7.7.48</ecNumber>
    </recommendedName>
</protein>
<comment type="caution">
    <text evidence="4">The sequence shown here is derived from an EMBL/GenBank/DDBJ whole genome shotgun (WGS) entry which is preliminary data.</text>
</comment>
<evidence type="ECO:0000259" key="3">
    <source>
        <dbReference type="Pfam" id="PF05183"/>
    </source>
</evidence>
<reference evidence="4" key="1">
    <citation type="submission" date="2020-09" db="EMBL/GenBank/DDBJ databases">
        <title>Comparative genome analyses of four rice-infecting Rhizoctonia solani isolates reveal extensive enrichment of homogalacturonan modification genes.</title>
        <authorList>
            <person name="Lee D.-Y."/>
            <person name="Jeon J."/>
            <person name="Kim K.-T."/>
            <person name="Cheong K."/>
            <person name="Song H."/>
            <person name="Choi G."/>
            <person name="Ko J."/>
            <person name="Opiyo S.O."/>
            <person name="Zuo S."/>
            <person name="Madhav S."/>
            <person name="Lee Y.-H."/>
            <person name="Wang G.-L."/>
        </authorList>
    </citation>
    <scope>NUCLEOTIDE SEQUENCE</scope>
    <source>
        <strain evidence="4">AG1-IA WGL</strain>
    </source>
</reference>
<evidence type="ECO:0000256" key="1">
    <source>
        <dbReference type="RuleBase" id="RU363098"/>
    </source>
</evidence>
<keyword evidence="1" id="KW-0548">Nucleotidyltransferase</keyword>
<comment type="catalytic activity">
    <reaction evidence="1">
        <text>RNA(n) + a ribonucleoside 5'-triphosphate = RNA(n+1) + diphosphate</text>
        <dbReference type="Rhea" id="RHEA:21248"/>
        <dbReference type="Rhea" id="RHEA-COMP:14527"/>
        <dbReference type="Rhea" id="RHEA-COMP:17342"/>
        <dbReference type="ChEBI" id="CHEBI:33019"/>
        <dbReference type="ChEBI" id="CHEBI:61557"/>
        <dbReference type="ChEBI" id="CHEBI:140395"/>
        <dbReference type="EC" id="2.7.7.48"/>
    </reaction>
</comment>
<dbReference type="PANTHER" id="PTHR23079">
    <property type="entry name" value="RNA-DEPENDENT RNA POLYMERASE"/>
    <property type="match status" value="1"/>
</dbReference>
<feature type="domain" description="RDRP core" evidence="3">
    <location>
        <begin position="473"/>
        <end position="1067"/>
    </location>
</feature>
<evidence type="ECO:0000313" key="5">
    <source>
        <dbReference type="Proteomes" id="UP000602905"/>
    </source>
</evidence>
<feature type="compositionally biased region" description="Low complexity" evidence="2">
    <location>
        <begin position="106"/>
        <end position="121"/>
    </location>
</feature>
<sequence>MHTLYFHRLPLNVAKSAFSDAIDKFIANAFGDATGVSRPSIHMDVLSSPTLNKKHYGYGSLRFTDEKAKEMFMAKLKTEPIMFGSETVEFLLEKPANVPESHFGQSTSSSSEVASRSNGRSPQSSGSTSPRQANRSNAFSKTPGRPNRHVMNLNRAKPPQFEKREVRPPNIKYLRKLHHRLSVLGQHLRLETLEFGVLRNWNFSVEYSRSLIEETGYFKFEDDEKSMRISIGGSHHDSTESSIAIAIQTVNYVALGTDFGNRYMFLSLSQNPQFELGNIARPMTGNGRVDARRCRDRLSALDDRHGRVAPYTSRWIKLTFHVDSPAPDAQLCKMAGLAEPAIDPPLSFRKLDVYSPRNIASVENWSQGGSLDWEVAFQVEALFRNGVLVPTEIMAIKPIIEALAKQSKGQAADALRTFRAEIQGAGARRTFNDFEDKDVVKEFSDHISRNTQSMPLERIKISNSNFMCYHLKITPTAVHLNGPLEEQSNRVIRRYPGYETHFIRVAFTDEADERTRFEYEVDTLAFTQKRVGQFLKNEILVCNRRYELLGYSQSGFRENACFYIAPFEWEGQTINGEYIRQSLGNFDRVIDSPSRYGARMSQAFSATSPSVVLKESEIKQIPELQASRKRIFSDGCATISRELAKDVWASLVENMPADRQAFLQDVQPPSAFQIRIGGSKGMVRLDPKLEGRMLCLRPSMIKFDAEHELSLEIARAFTTFSPCFLNRPLIVLLWSGGVEDEVFVKLMKDSLARTTSDMSTLDGVAQQLYANQLGAPFHLASTFRRLSRLNLALDQPEFRTSGIHKLLNATLFHIKRDLKHKARIKVPDSYTLVGVCDEDDYLRPRQIYACIQHVDHNSGMADVRYLEGRYLVTRSPVIHPGDAQVVWAIGKPPIDSPFYGEGNNLPNIVVFSTRGVRSIPSMLGGGDLELIPRYRYSPANYDNPNPKKIGRPSTINDVADFMVEYICHDALGMIATNHLVIASTSEMRARDENCLINAELHSKAVDFVKNGYYVANHEIRKAKYDKHINEDTGMGLKPDWQAGHGRDPTDGRYYECDSVLGKLFRAVELPSGNPARESEIQQQVPNVIQKCIASHVAKYKDEIKTTFGSPATIAFVQSLILRYTSELNHICVAHTISSESAERVSEIEVMLGTNLEVNSKSDLIKRMKSLTHNLANTMRHQLKATEAETNYVWLGRAWKAYLLTSKLGDETFGTFSFSWLALGSVLDALQAIDERFMPQISPIIPPFESTPSGRPKLDEDYPLPDYDNWNDWADEIPEDVEEKTKEKGDGQLNTGRNKDWVRQQGGWNNGRRSLGGSSSSFSCDNHIDVQNPSFSSKGQTTRSSGGRKTGYRIIATGNISF</sequence>